<proteinExistence type="predicted"/>
<accession>A0A1R3TAQ9</accession>
<evidence type="ECO:0000313" key="1">
    <source>
        <dbReference type="EMBL" id="SCD20684.1"/>
    </source>
</evidence>
<dbReference type="KEGG" id="psac:PSM36_1868"/>
<dbReference type="AlphaFoldDB" id="A0A1R3TAQ9"/>
<dbReference type="EMBL" id="LT605205">
    <property type="protein sequence ID" value="SCD20684.1"/>
    <property type="molecule type" value="Genomic_DNA"/>
</dbReference>
<reference evidence="1 2" key="1">
    <citation type="submission" date="2016-08" db="EMBL/GenBank/DDBJ databases">
        <authorList>
            <person name="Seilhamer J.J."/>
        </authorList>
    </citation>
    <scope>NUCLEOTIDE SEQUENCE [LARGE SCALE GENOMIC DNA]</scope>
    <source>
        <strain evidence="1">M3/6</strain>
    </source>
</reference>
<dbReference type="Proteomes" id="UP000187464">
    <property type="component" value="Chromosome I"/>
</dbReference>
<gene>
    <name evidence="1" type="ORF">PSM36_1868</name>
</gene>
<sequence>MCQHLLFTFVKYTNLFTIYIYSLKIIINQIAKAIFSENCIDSYRITKRGVQLYPQRV</sequence>
<protein>
    <submittedName>
        <fullName evidence="1">Putative membrane protein</fullName>
    </submittedName>
</protein>
<evidence type="ECO:0000313" key="2">
    <source>
        <dbReference type="Proteomes" id="UP000187464"/>
    </source>
</evidence>
<keyword evidence="2" id="KW-1185">Reference proteome</keyword>
<organism evidence="1 2">
    <name type="scientific">Proteiniphilum saccharofermentans</name>
    <dbReference type="NCBI Taxonomy" id="1642647"/>
    <lineage>
        <taxon>Bacteria</taxon>
        <taxon>Pseudomonadati</taxon>
        <taxon>Bacteroidota</taxon>
        <taxon>Bacteroidia</taxon>
        <taxon>Bacteroidales</taxon>
        <taxon>Dysgonomonadaceae</taxon>
        <taxon>Proteiniphilum</taxon>
    </lineage>
</organism>
<name>A0A1R3TAQ9_9BACT</name>